<comment type="caution">
    <text evidence="1">The sequence shown here is derived from an EMBL/GenBank/DDBJ whole genome shotgun (WGS) entry which is preliminary data.</text>
</comment>
<gene>
    <name evidence="1" type="ORF">B7P43_G18036</name>
</gene>
<name>A0A2J7QSP4_9NEOP</name>
<proteinExistence type="predicted"/>
<reference evidence="1 2" key="1">
    <citation type="submission" date="2017-12" db="EMBL/GenBank/DDBJ databases">
        <title>Hemimetabolous genomes reveal molecular basis of termite eusociality.</title>
        <authorList>
            <person name="Harrison M.C."/>
            <person name="Jongepier E."/>
            <person name="Robertson H.M."/>
            <person name="Arning N."/>
            <person name="Bitard-Feildel T."/>
            <person name="Chao H."/>
            <person name="Childers C.P."/>
            <person name="Dinh H."/>
            <person name="Doddapaneni H."/>
            <person name="Dugan S."/>
            <person name="Gowin J."/>
            <person name="Greiner C."/>
            <person name="Han Y."/>
            <person name="Hu H."/>
            <person name="Hughes D.S.T."/>
            <person name="Huylmans A.-K."/>
            <person name="Kemena C."/>
            <person name="Kremer L.P.M."/>
            <person name="Lee S.L."/>
            <person name="Lopez-Ezquerra A."/>
            <person name="Mallet L."/>
            <person name="Monroy-Kuhn J.M."/>
            <person name="Moser A."/>
            <person name="Murali S.C."/>
            <person name="Muzny D.M."/>
            <person name="Otani S."/>
            <person name="Piulachs M.-D."/>
            <person name="Poelchau M."/>
            <person name="Qu J."/>
            <person name="Schaub F."/>
            <person name="Wada-Katsumata A."/>
            <person name="Worley K.C."/>
            <person name="Xie Q."/>
            <person name="Ylla G."/>
            <person name="Poulsen M."/>
            <person name="Gibbs R.A."/>
            <person name="Schal C."/>
            <person name="Richards S."/>
            <person name="Belles X."/>
            <person name="Korb J."/>
            <person name="Bornberg-Bauer E."/>
        </authorList>
    </citation>
    <scope>NUCLEOTIDE SEQUENCE [LARGE SCALE GENOMIC DNA]</scope>
    <source>
        <tissue evidence="1">Whole body</tissue>
    </source>
</reference>
<accession>A0A2J7QSP4</accession>
<dbReference type="InParanoid" id="A0A2J7QSP4"/>
<protein>
    <submittedName>
        <fullName evidence="1">Uncharacterized protein</fullName>
    </submittedName>
</protein>
<evidence type="ECO:0000313" key="2">
    <source>
        <dbReference type="Proteomes" id="UP000235965"/>
    </source>
</evidence>
<organism evidence="1 2">
    <name type="scientific">Cryptotermes secundus</name>
    <dbReference type="NCBI Taxonomy" id="105785"/>
    <lineage>
        <taxon>Eukaryota</taxon>
        <taxon>Metazoa</taxon>
        <taxon>Ecdysozoa</taxon>
        <taxon>Arthropoda</taxon>
        <taxon>Hexapoda</taxon>
        <taxon>Insecta</taxon>
        <taxon>Pterygota</taxon>
        <taxon>Neoptera</taxon>
        <taxon>Polyneoptera</taxon>
        <taxon>Dictyoptera</taxon>
        <taxon>Blattodea</taxon>
        <taxon>Blattoidea</taxon>
        <taxon>Termitoidae</taxon>
        <taxon>Kalotermitidae</taxon>
        <taxon>Cryptotermitinae</taxon>
        <taxon>Cryptotermes</taxon>
    </lineage>
</organism>
<keyword evidence="2" id="KW-1185">Reference proteome</keyword>
<evidence type="ECO:0000313" key="1">
    <source>
        <dbReference type="EMBL" id="PNF31606.1"/>
    </source>
</evidence>
<dbReference type="EMBL" id="NEVH01011258">
    <property type="protein sequence ID" value="PNF31606.1"/>
    <property type="molecule type" value="Genomic_DNA"/>
</dbReference>
<dbReference type="Proteomes" id="UP000235965">
    <property type="component" value="Unassembled WGS sequence"/>
</dbReference>
<sequence>MLDQGLFRTQTPYESAVLQQRPQPHMCCLFHITSQLQNTRQLALHSANASSQQRVPRLVIKI</sequence>
<dbReference type="AlphaFoldDB" id="A0A2J7QSP4"/>